<protein>
    <recommendedName>
        <fullName evidence="4">Nitrogen fixation protein FixH</fullName>
    </recommendedName>
</protein>
<reference evidence="2" key="2">
    <citation type="journal article" date="2020" name="Microorganisms">
        <title>Osmotic Adaptation and Compatible Solute Biosynthesis of Phototrophic Bacteria as Revealed from Genome Analyses.</title>
        <authorList>
            <person name="Imhoff J.F."/>
            <person name="Rahn T."/>
            <person name="Kunzel S."/>
            <person name="Keller A."/>
            <person name="Neulinger S.C."/>
        </authorList>
    </citation>
    <scope>NUCLEOTIDE SEQUENCE</scope>
    <source>
        <strain evidence="2">DSM 9154</strain>
    </source>
</reference>
<evidence type="ECO:0000256" key="1">
    <source>
        <dbReference type="SAM" id="Phobius"/>
    </source>
</evidence>
<proteinExistence type="predicted"/>
<feature type="transmembrane region" description="Helical" evidence="1">
    <location>
        <begin position="20"/>
        <end position="43"/>
    </location>
</feature>
<organism evidence="2 3">
    <name type="scientific">Rhodovibrio salinarum</name>
    <dbReference type="NCBI Taxonomy" id="1087"/>
    <lineage>
        <taxon>Bacteria</taxon>
        <taxon>Pseudomonadati</taxon>
        <taxon>Pseudomonadota</taxon>
        <taxon>Alphaproteobacteria</taxon>
        <taxon>Rhodospirillales</taxon>
        <taxon>Rhodovibrionaceae</taxon>
        <taxon>Rhodovibrio</taxon>
    </lineage>
</organism>
<dbReference type="InterPro" id="IPR008620">
    <property type="entry name" value="FixH"/>
</dbReference>
<dbReference type="EMBL" id="NRRE01000028">
    <property type="protein sequence ID" value="MBK1698617.1"/>
    <property type="molecule type" value="Genomic_DNA"/>
</dbReference>
<keyword evidence="1" id="KW-1133">Transmembrane helix</keyword>
<dbReference type="Pfam" id="PF05751">
    <property type="entry name" value="FixH"/>
    <property type="match status" value="1"/>
</dbReference>
<comment type="caution">
    <text evidence="2">The sequence shown here is derived from an EMBL/GenBank/DDBJ whole genome shotgun (WGS) entry which is preliminary data.</text>
</comment>
<evidence type="ECO:0000313" key="2">
    <source>
        <dbReference type="EMBL" id="MBK1698617.1"/>
    </source>
</evidence>
<keyword evidence="1" id="KW-0472">Membrane</keyword>
<keyword evidence="1" id="KW-0812">Transmembrane</keyword>
<name>A0A934QKK4_9PROT</name>
<dbReference type="AlphaFoldDB" id="A0A934QKK4"/>
<keyword evidence="3" id="KW-1185">Reference proteome</keyword>
<evidence type="ECO:0008006" key="4">
    <source>
        <dbReference type="Google" id="ProtNLM"/>
    </source>
</evidence>
<reference evidence="2" key="1">
    <citation type="submission" date="2017-08" db="EMBL/GenBank/DDBJ databases">
        <authorList>
            <person name="Imhoff J.F."/>
            <person name="Rahn T."/>
            <person name="Kuenzel S."/>
            <person name="Neulinger S.C."/>
        </authorList>
    </citation>
    <scope>NUCLEOTIDE SEQUENCE</scope>
    <source>
        <strain evidence="2">DSM 9154</strain>
    </source>
</reference>
<dbReference type="RefSeq" id="WP_051432248.1">
    <property type="nucleotide sequence ID" value="NZ_NRRE01000028.1"/>
</dbReference>
<evidence type="ECO:0000313" key="3">
    <source>
        <dbReference type="Proteomes" id="UP000778970"/>
    </source>
</evidence>
<gene>
    <name evidence="2" type="ORF">CKO21_15320</name>
</gene>
<sequence length="172" mass="19201">MSAQHGLIQRAIRWYKQPNVWIPSCFFGMFLVIFVANGTMIGVGMGSWRGLVTDDAYDKGLVYQQAIEAEQREDALGWSVDLSVEHPQPKRVDVRISLTDDQGQPLQADRVQVGFVRPTQEGYDSVHTLDALGGGTFGKTVDLPLKGLWELRIEAEKNGKAVRVSRRITVTE</sequence>
<accession>A0A934QKK4</accession>
<dbReference type="Proteomes" id="UP000778970">
    <property type="component" value="Unassembled WGS sequence"/>
</dbReference>